<comment type="function">
    <text evidence="7">Responsible for the coupling of flagellin expression to flagellar assembly by preventing expression of the flagellin genes when a component of the middle class of proteins is defective. It negatively regulates flagellar genes by inhibiting the activity of FliA by directly binding to FliA.</text>
</comment>
<dbReference type="InterPro" id="IPR031316">
    <property type="entry name" value="FlgM_C"/>
</dbReference>
<dbReference type="OrthoDB" id="5738369at2"/>
<keyword evidence="12" id="KW-1185">Reference proteome</keyword>
<dbReference type="SUPFAM" id="SSF101498">
    <property type="entry name" value="Anti-sigma factor FlgM"/>
    <property type="match status" value="1"/>
</dbReference>
<dbReference type="InterPro" id="IPR035890">
    <property type="entry name" value="Anti-sigma-28_factor_FlgM_sf"/>
</dbReference>
<evidence type="ECO:0000256" key="3">
    <source>
        <dbReference type="ARBA" id="ARBA00022491"/>
    </source>
</evidence>
<accession>D8KA82</accession>
<dbReference type="GO" id="GO:0044781">
    <property type="term" value="P:bacterial-type flagellum organization"/>
    <property type="evidence" value="ECO:0007669"/>
    <property type="project" value="UniProtKB-KW"/>
</dbReference>
<dbReference type="EMBL" id="CP002086">
    <property type="protein sequence ID" value="ADJ27397.1"/>
    <property type="molecule type" value="Genomic_DNA"/>
</dbReference>
<dbReference type="InterPro" id="IPR007412">
    <property type="entry name" value="FlgM"/>
</dbReference>
<evidence type="ECO:0000256" key="7">
    <source>
        <dbReference type="ARBA" id="ARBA00024739"/>
    </source>
</evidence>
<evidence type="ECO:0000256" key="4">
    <source>
        <dbReference type="ARBA" id="ARBA00022795"/>
    </source>
</evidence>
<comment type="similarity">
    <text evidence="1">Belongs to the FlgM family.</text>
</comment>
<evidence type="ECO:0000256" key="9">
    <source>
        <dbReference type="SAM" id="MobiDB-lite"/>
    </source>
</evidence>
<keyword evidence="6" id="KW-0804">Transcription</keyword>
<evidence type="ECO:0000313" key="11">
    <source>
        <dbReference type="EMBL" id="ADJ27397.1"/>
    </source>
</evidence>
<dbReference type="AlphaFoldDB" id="D8KA82"/>
<feature type="compositionally biased region" description="Polar residues" evidence="9">
    <location>
        <begin position="1"/>
        <end position="19"/>
    </location>
</feature>
<dbReference type="HOGENOM" id="CLU_149304_0_3_6"/>
<dbReference type="eggNOG" id="COG2747">
    <property type="taxonomic scope" value="Bacteria"/>
</dbReference>
<dbReference type="Proteomes" id="UP000000393">
    <property type="component" value="Chromosome"/>
</dbReference>
<evidence type="ECO:0000256" key="6">
    <source>
        <dbReference type="ARBA" id="ARBA00023163"/>
    </source>
</evidence>
<gene>
    <name evidence="11" type="ordered locus">Nwat_0432</name>
</gene>
<keyword evidence="5" id="KW-0805">Transcription regulation</keyword>
<evidence type="ECO:0000259" key="10">
    <source>
        <dbReference type="Pfam" id="PF04316"/>
    </source>
</evidence>
<dbReference type="NCBIfam" id="TIGR03824">
    <property type="entry name" value="FlgM_jcvi"/>
    <property type="match status" value="1"/>
</dbReference>
<evidence type="ECO:0000313" key="12">
    <source>
        <dbReference type="Proteomes" id="UP000000393"/>
    </source>
</evidence>
<evidence type="ECO:0000256" key="8">
    <source>
        <dbReference type="ARBA" id="ARBA00030117"/>
    </source>
</evidence>
<protein>
    <recommendedName>
        <fullName evidence="2">Negative regulator of flagellin synthesis</fullName>
    </recommendedName>
    <alternativeName>
        <fullName evidence="8">Anti-sigma-28 factor</fullName>
    </alternativeName>
</protein>
<keyword evidence="3" id="KW-0678">Repressor</keyword>
<dbReference type="STRING" id="105559.Nwat_0432"/>
<feature type="domain" description="Anti-sigma-28 factor FlgM C-terminal" evidence="10">
    <location>
        <begin position="48"/>
        <end position="100"/>
    </location>
</feature>
<dbReference type="GO" id="GO:0045892">
    <property type="term" value="P:negative regulation of DNA-templated transcription"/>
    <property type="evidence" value="ECO:0007669"/>
    <property type="project" value="InterPro"/>
</dbReference>
<reference evidence="11 12" key="1">
    <citation type="submission" date="2010-06" db="EMBL/GenBank/DDBJ databases">
        <title>Complete sequence of chromosome of Nitrosococcus watsoni C-113.</title>
        <authorList>
            <consortium name="US DOE Joint Genome Institute"/>
            <person name="Lucas S."/>
            <person name="Copeland A."/>
            <person name="Lapidus A."/>
            <person name="Cheng J.-F."/>
            <person name="Bruce D."/>
            <person name="Goodwin L."/>
            <person name="Pitluck S."/>
            <person name="Malfatti S.A."/>
            <person name="Chain P.S.G."/>
            <person name="Land M."/>
            <person name="Hauser L."/>
            <person name="Kyrpides N."/>
            <person name="Ivanova N."/>
            <person name="Cambell M.A."/>
            <person name="Heidelberg J.F."/>
            <person name="Klotz M.G."/>
            <person name="Woyke T."/>
        </authorList>
    </citation>
    <scope>NUCLEOTIDE SEQUENCE [LARGE SCALE GENOMIC DNA]</scope>
    <source>
        <strain evidence="11 12">C-113</strain>
    </source>
</reference>
<dbReference type="RefSeq" id="WP_013219507.1">
    <property type="nucleotide sequence ID" value="NC_014315.1"/>
</dbReference>
<feature type="compositionally biased region" description="Low complexity" evidence="9">
    <location>
        <begin position="20"/>
        <end position="35"/>
    </location>
</feature>
<name>D8KA82_NITWC</name>
<evidence type="ECO:0000256" key="5">
    <source>
        <dbReference type="ARBA" id="ARBA00023015"/>
    </source>
</evidence>
<proteinExistence type="inferred from homology"/>
<evidence type="ECO:0000256" key="1">
    <source>
        <dbReference type="ARBA" id="ARBA00005322"/>
    </source>
</evidence>
<sequence>MSSEINGLSGYNSKASVQKSPESTTTNPTSSYPKSAGDSHTGQPAVETVTLTNTAAQLRETEASLAGISVVDNQKVERIKQSILEGSYQINSERIADKLIALEKDLSK</sequence>
<dbReference type="KEGG" id="nwa:Nwat_0432"/>
<feature type="region of interest" description="Disordered" evidence="9">
    <location>
        <begin position="1"/>
        <end position="46"/>
    </location>
</feature>
<evidence type="ECO:0000256" key="2">
    <source>
        <dbReference type="ARBA" id="ARBA00017823"/>
    </source>
</evidence>
<organism evidence="11 12">
    <name type="scientific">Nitrosococcus watsoni (strain C-113)</name>
    <dbReference type="NCBI Taxonomy" id="105559"/>
    <lineage>
        <taxon>Bacteria</taxon>
        <taxon>Pseudomonadati</taxon>
        <taxon>Pseudomonadota</taxon>
        <taxon>Gammaproteobacteria</taxon>
        <taxon>Chromatiales</taxon>
        <taxon>Chromatiaceae</taxon>
        <taxon>Nitrosococcus</taxon>
    </lineage>
</organism>
<keyword evidence="4" id="KW-1005">Bacterial flagellum biogenesis</keyword>
<dbReference type="Pfam" id="PF04316">
    <property type="entry name" value="FlgM"/>
    <property type="match status" value="1"/>
</dbReference>